<reference evidence="1" key="1">
    <citation type="submission" date="2020-10" db="EMBL/GenBank/DDBJ databases">
        <authorList>
            <person name="Gilroy R."/>
        </authorList>
    </citation>
    <scope>NUCLEOTIDE SEQUENCE</scope>
    <source>
        <strain evidence="1">D3-1215</strain>
    </source>
</reference>
<gene>
    <name evidence="1" type="ORF">IAC32_01425</name>
</gene>
<reference evidence="1" key="2">
    <citation type="journal article" date="2021" name="PeerJ">
        <title>Extensive microbial diversity within the chicken gut microbiome revealed by metagenomics and culture.</title>
        <authorList>
            <person name="Gilroy R."/>
            <person name="Ravi A."/>
            <person name="Getino M."/>
            <person name="Pursley I."/>
            <person name="Horton D.L."/>
            <person name="Alikhan N.F."/>
            <person name="Baker D."/>
            <person name="Gharbi K."/>
            <person name="Hall N."/>
            <person name="Watson M."/>
            <person name="Adriaenssens E.M."/>
            <person name="Foster-Nyarko E."/>
            <person name="Jarju S."/>
            <person name="Secka A."/>
            <person name="Antonio M."/>
            <person name="Oren A."/>
            <person name="Chaudhuri R.R."/>
            <person name="La Ragione R."/>
            <person name="Hildebrand F."/>
            <person name="Pallen M.J."/>
        </authorList>
    </citation>
    <scope>NUCLEOTIDE SEQUENCE</scope>
    <source>
        <strain evidence="1">D3-1215</strain>
    </source>
</reference>
<organism evidence="1 2">
    <name type="scientific">Candidatus Enterocola intestinipullorum</name>
    <dbReference type="NCBI Taxonomy" id="2840783"/>
    <lineage>
        <taxon>Bacteria</taxon>
        <taxon>Pseudomonadati</taxon>
        <taxon>Bacteroidota</taxon>
        <taxon>Bacteroidia</taxon>
        <taxon>Bacteroidales</taxon>
        <taxon>Candidatus Enterocola</taxon>
    </lineage>
</organism>
<dbReference type="Pfam" id="PF13585">
    <property type="entry name" value="CHU_C"/>
    <property type="match status" value="1"/>
</dbReference>
<comment type="caution">
    <text evidence="1">The sequence shown here is derived from an EMBL/GenBank/DDBJ whole genome shotgun (WGS) entry which is preliminary data.</text>
</comment>
<sequence>VEYKVVVTDECGNEMEASAITKVVWPTIITPQNADGKNDDFLVGMQEDIHLEIFDRWGNVVFSGNDGWSQAEAAKQQPGVYYYIAILPDGTAKQGTIEVYK</sequence>
<proteinExistence type="predicted"/>
<dbReference type="EMBL" id="JADIMR010000019">
    <property type="protein sequence ID" value="MBO8446396.1"/>
    <property type="molecule type" value="Genomic_DNA"/>
</dbReference>
<protein>
    <submittedName>
        <fullName evidence="1">Gliding motility-associated C-terminal domain-containing protein</fullName>
    </submittedName>
</protein>
<accession>A0A9D9EH13</accession>
<dbReference type="AlphaFoldDB" id="A0A9D9EH13"/>
<dbReference type="Proteomes" id="UP000823637">
    <property type="component" value="Unassembled WGS sequence"/>
</dbReference>
<feature type="non-terminal residue" evidence="1">
    <location>
        <position position="1"/>
    </location>
</feature>
<evidence type="ECO:0000313" key="2">
    <source>
        <dbReference type="Proteomes" id="UP000823637"/>
    </source>
</evidence>
<name>A0A9D9EH13_9BACT</name>
<evidence type="ECO:0000313" key="1">
    <source>
        <dbReference type="EMBL" id="MBO8446396.1"/>
    </source>
</evidence>